<dbReference type="SUPFAM" id="SSF52980">
    <property type="entry name" value="Restriction endonuclease-like"/>
    <property type="match status" value="1"/>
</dbReference>
<dbReference type="GO" id="GO:0008168">
    <property type="term" value="F:methyltransferase activity"/>
    <property type="evidence" value="ECO:0007669"/>
    <property type="project" value="UniProtKB-KW"/>
</dbReference>
<keyword evidence="2" id="KW-0489">Methyltransferase</keyword>
<accession>A0A291MZL4</accession>
<reference evidence="2 3" key="1">
    <citation type="submission" date="2017-10" db="EMBL/GenBank/DDBJ databases">
        <title>Sphingobium yanoikuyae S72.</title>
        <authorList>
            <person name="Sanchez E."/>
            <person name="Bustos P."/>
            <person name="Mendoza P."/>
            <person name="Guo X."/>
            <person name="Mendoza A."/>
        </authorList>
    </citation>
    <scope>NUCLEOTIDE SEQUENCE [LARGE SCALE GENOMIC DNA]</scope>
    <source>
        <strain evidence="2 3">S72</strain>
    </source>
</reference>
<dbReference type="InterPro" id="IPR011335">
    <property type="entry name" value="Restrct_endonuc-II-like"/>
</dbReference>
<dbReference type="EMBL" id="CP023741">
    <property type="protein sequence ID" value="ATI80340.1"/>
    <property type="molecule type" value="Genomic_DNA"/>
</dbReference>
<dbReference type="InterPro" id="IPR047216">
    <property type="entry name" value="Endonuclease_DUF559_bact"/>
</dbReference>
<dbReference type="Gene3D" id="3.40.960.10">
    <property type="entry name" value="VSR Endonuclease"/>
    <property type="match status" value="1"/>
</dbReference>
<evidence type="ECO:0000259" key="1">
    <source>
        <dbReference type="Pfam" id="PF04480"/>
    </source>
</evidence>
<dbReference type="CDD" id="cd01038">
    <property type="entry name" value="Endonuclease_DUF559"/>
    <property type="match status" value="1"/>
</dbReference>
<organism evidence="2 3">
    <name type="scientific">Sphingobium yanoikuyae</name>
    <name type="common">Sphingomonas yanoikuyae</name>
    <dbReference type="NCBI Taxonomy" id="13690"/>
    <lineage>
        <taxon>Bacteria</taxon>
        <taxon>Pseudomonadati</taxon>
        <taxon>Pseudomonadota</taxon>
        <taxon>Alphaproteobacteria</taxon>
        <taxon>Sphingomonadales</taxon>
        <taxon>Sphingomonadaceae</taxon>
        <taxon>Sphingobium</taxon>
    </lineage>
</organism>
<dbReference type="AlphaFoldDB" id="A0A291MZL4"/>
<dbReference type="GO" id="GO:0032259">
    <property type="term" value="P:methylation"/>
    <property type="evidence" value="ECO:0007669"/>
    <property type="project" value="UniProtKB-KW"/>
</dbReference>
<dbReference type="RefSeq" id="WP_097383516.1">
    <property type="nucleotide sequence ID" value="NZ_CP023741.1"/>
</dbReference>
<dbReference type="KEGG" id="sya:A6768_10210"/>
<dbReference type="InterPro" id="IPR007569">
    <property type="entry name" value="DUF559"/>
</dbReference>
<dbReference type="PANTHER" id="PTHR38590:SF1">
    <property type="entry name" value="BLL0828 PROTEIN"/>
    <property type="match status" value="1"/>
</dbReference>
<dbReference type="GeneID" id="57777210"/>
<evidence type="ECO:0000313" key="2">
    <source>
        <dbReference type="EMBL" id="ATI80340.1"/>
    </source>
</evidence>
<protein>
    <submittedName>
        <fullName evidence="2">DNA methylase</fullName>
    </submittedName>
</protein>
<dbReference type="Proteomes" id="UP000219422">
    <property type="component" value="Chromosome"/>
</dbReference>
<evidence type="ECO:0000313" key="3">
    <source>
        <dbReference type="Proteomes" id="UP000219422"/>
    </source>
</evidence>
<gene>
    <name evidence="2" type="ORF">A6768_10210</name>
</gene>
<sequence>MFPVRRQISPHAAHLRRDMTDAERMLWSILRNRQLDGFKFRRQATVDPFVVDFLCVEAALAVELDGGQHDEDRDRRRTVYLEARGLHILSFWNHDVVENIEGVADAIRSALSKKKTVDSRSKCEIPGFMRV</sequence>
<dbReference type="Pfam" id="PF04480">
    <property type="entry name" value="DUF559"/>
    <property type="match status" value="1"/>
</dbReference>
<dbReference type="PANTHER" id="PTHR38590">
    <property type="entry name" value="BLL0828 PROTEIN"/>
    <property type="match status" value="1"/>
</dbReference>
<feature type="domain" description="DUF559" evidence="1">
    <location>
        <begin position="10"/>
        <end position="111"/>
    </location>
</feature>
<name>A0A291MZL4_SPHYA</name>
<proteinExistence type="predicted"/>
<keyword evidence="2" id="KW-0808">Transferase</keyword>